<dbReference type="GO" id="GO:0004029">
    <property type="term" value="F:aldehyde dehydrogenase (NAD+) activity"/>
    <property type="evidence" value="ECO:0007669"/>
    <property type="project" value="UniProtKB-EC"/>
</dbReference>
<comment type="similarity">
    <text evidence="1 6">Belongs to the aldehyde dehydrogenase family.</text>
</comment>
<name>A0A9D1NWB4_9FIRM</name>
<proteinExistence type="inferred from homology"/>
<evidence type="ECO:0000256" key="1">
    <source>
        <dbReference type="ARBA" id="ARBA00009986"/>
    </source>
</evidence>
<dbReference type="InterPro" id="IPR016161">
    <property type="entry name" value="Ald_DH/histidinol_DH"/>
</dbReference>
<dbReference type="PROSITE" id="PS00070">
    <property type="entry name" value="ALDEHYDE_DEHYDR_CYS"/>
    <property type="match status" value="1"/>
</dbReference>
<feature type="domain" description="Aldehyde dehydrogenase" evidence="7">
    <location>
        <begin position="12"/>
        <end position="479"/>
    </location>
</feature>
<dbReference type="FunFam" id="3.40.605.10:FF:000007">
    <property type="entry name" value="NAD/NADP-dependent betaine aldehyde dehydrogenase"/>
    <property type="match status" value="1"/>
</dbReference>
<dbReference type="AlphaFoldDB" id="A0A9D1NWB4"/>
<evidence type="ECO:0000256" key="3">
    <source>
        <dbReference type="ARBA" id="ARBA00024226"/>
    </source>
</evidence>
<dbReference type="Pfam" id="PF00171">
    <property type="entry name" value="Aldedh"/>
    <property type="match status" value="1"/>
</dbReference>
<reference evidence="8" key="1">
    <citation type="submission" date="2020-10" db="EMBL/GenBank/DDBJ databases">
        <authorList>
            <person name="Gilroy R."/>
        </authorList>
    </citation>
    <scope>NUCLEOTIDE SEQUENCE</scope>
    <source>
        <strain evidence="8">ChiBcec2-4451</strain>
    </source>
</reference>
<gene>
    <name evidence="8" type="ORF">IAA63_08805</name>
</gene>
<dbReference type="EMBL" id="DVON01000185">
    <property type="protein sequence ID" value="HIV13220.1"/>
    <property type="molecule type" value="Genomic_DNA"/>
</dbReference>
<dbReference type="SUPFAM" id="SSF53720">
    <property type="entry name" value="ALDH-like"/>
    <property type="match status" value="1"/>
</dbReference>
<dbReference type="PANTHER" id="PTHR42804">
    <property type="entry name" value="ALDEHYDE DEHYDROGENASE"/>
    <property type="match status" value="1"/>
</dbReference>
<dbReference type="InterPro" id="IPR029510">
    <property type="entry name" value="Ald_DH_CS_GLU"/>
</dbReference>
<evidence type="ECO:0000256" key="4">
    <source>
        <dbReference type="ARBA" id="ARBA00049194"/>
    </source>
</evidence>
<evidence type="ECO:0000256" key="5">
    <source>
        <dbReference type="PROSITE-ProRule" id="PRU10007"/>
    </source>
</evidence>
<dbReference type="Proteomes" id="UP000886723">
    <property type="component" value="Unassembled WGS sequence"/>
</dbReference>
<evidence type="ECO:0000256" key="2">
    <source>
        <dbReference type="ARBA" id="ARBA00023002"/>
    </source>
</evidence>
<dbReference type="PROSITE" id="PS00687">
    <property type="entry name" value="ALDEHYDE_DEHYDR_GLU"/>
    <property type="match status" value="1"/>
</dbReference>
<dbReference type="FunFam" id="3.40.309.10:FF:000012">
    <property type="entry name" value="Betaine aldehyde dehydrogenase"/>
    <property type="match status" value="1"/>
</dbReference>
<dbReference type="InterPro" id="IPR016163">
    <property type="entry name" value="Ald_DH_C"/>
</dbReference>
<organism evidence="8 9">
    <name type="scientific">Candidatus Pullilachnospira stercoravium</name>
    <dbReference type="NCBI Taxonomy" id="2840913"/>
    <lineage>
        <taxon>Bacteria</taxon>
        <taxon>Bacillati</taxon>
        <taxon>Bacillota</taxon>
        <taxon>Clostridia</taxon>
        <taxon>Lachnospirales</taxon>
        <taxon>Lachnospiraceae</taxon>
        <taxon>Lachnospiraceae incertae sedis</taxon>
        <taxon>Candidatus Pullilachnospira</taxon>
    </lineage>
</organism>
<comment type="catalytic activity">
    <reaction evidence="4">
        <text>an aldehyde + NAD(+) + H2O = a carboxylate + NADH + 2 H(+)</text>
        <dbReference type="Rhea" id="RHEA:16185"/>
        <dbReference type="ChEBI" id="CHEBI:15377"/>
        <dbReference type="ChEBI" id="CHEBI:15378"/>
        <dbReference type="ChEBI" id="CHEBI:17478"/>
        <dbReference type="ChEBI" id="CHEBI:29067"/>
        <dbReference type="ChEBI" id="CHEBI:57540"/>
        <dbReference type="ChEBI" id="CHEBI:57945"/>
        <dbReference type="EC" id="1.2.1.3"/>
    </reaction>
</comment>
<evidence type="ECO:0000256" key="6">
    <source>
        <dbReference type="RuleBase" id="RU003345"/>
    </source>
</evidence>
<evidence type="ECO:0000259" key="7">
    <source>
        <dbReference type="Pfam" id="PF00171"/>
    </source>
</evidence>
<comment type="caution">
    <text evidence="8">The sequence shown here is derived from an EMBL/GenBank/DDBJ whole genome shotgun (WGS) entry which is preliminary data.</text>
</comment>
<evidence type="ECO:0000313" key="8">
    <source>
        <dbReference type="EMBL" id="HIV13220.1"/>
    </source>
</evidence>
<evidence type="ECO:0000313" key="9">
    <source>
        <dbReference type="Proteomes" id="UP000886723"/>
    </source>
</evidence>
<reference evidence="8" key="2">
    <citation type="journal article" date="2021" name="PeerJ">
        <title>Extensive microbial diversity within the chicken gut microbiome revealed by metagenomics and culture.</title>
        <authorList>
            <person name="Gilroy R."/>
            <person name="Ravi A."/>
            <person name="Getino M."/>
            <person name="Pursley I."/>
            <person name="Horton D.L."/>
            <person name="Alikhan N.F."/>
            <person name="Baker D."/>
            <person name="Gharbi K."/>
            <person name="Hall N."/>
            <person name="Watson M."/>
            <person name="Adriaenssens E.M."/>
            <person name="Foster-Nyarko E."/>
            <person name="Jarju S."/>
            <person name="Secka A."/>
            <person name="Antonio M."/>
            <person name="Oren A."/>
            <person name="Chaudhuri R.R."/>
            <person name="La Ragione R."/>
            <person name="Hildebrand F."/>
            <person name="Pallen M.J."/>
        </authorList>
    </citation>
    <scope>NUCLEOTIDE SEQUENCE</scope>
    <source>
        <strain evidence="8">ChiBcec2-4451</strain>
    </source>
</reference>
<sequence>MDQKKMFIDGCWTEGSEGKSEPTINPANGQVLAYMTVGTKEDVHRAVAAARRSFYETREWRDLDSQSRSDKLLEIADAIEAEKEEFARLDSMDHGKPLREAECDVDDAIHCFRYYAGILKAPCGGSYEVNDGFGAMHSYTIHEPVGVCALITPWNYPLLMAVWKLAPALAAGNSVVFKPSSNCVLSCVKLFEIFEKLEMPKGSVNLVLGPGSVVGNEMAASTDVDMVTFTGSTQVGQSIMRAAAGNVKKVGLELGGKSPNVIFADADLEGAVEWAMVGIFFNQGEVCSAGSRIIIEESIKDAFVKRLAQRANAMTIGNPLDNPDMGPLVTEGHMNRVLSYIQKGIDEGATLVCGGERYTEGECASGYYVRPTIFNDCTSDMTIVREEIFGPVVTIQTFRTEQEAIDLANDTPYGLAGAVFTADGARALRVIREIRAGITWINCYNPTFNEAPWGGYKMSGIGRELGVHGLEEYQEVKQININLNPGTLGWYEH</sequence>
<dbReference type="InterPro" id="IPR015590">
    <property type="entry name" value="Aldehyde_DH_dom"/>
</dbReference>
<dbReference type="InterPro" id="IPR016162">
    <property type="entry name" value="Ald_DH_N"/>
</dbReference>
<dbReference type="InterPro" id="IPR016160">
    <property type="entry name" value="Ald_DH_CS_CYS"/>
</dbReference>
<protein>
    <recommendedName>
        <fullName evidence="3">aldehyde dehydrogenase (NAD(+))</fullName>
        <ecNumber evidence="3">1.2.1.3</ecNumber>
    </recommendedName>
</protein>
<feature type="active site" evidence="5">
    <location>
        <position position="253"/>
    </location>
</feature>
<dbReference type="Gene3D" id="3.40.605.10">
    <property type="entry name" value="Aldehyde Dehydrogenase, Chain A, domain 1"/>
    <property type="match status" value="1"/>
</dbReference>
<dbReference type="PANTHER" id="PTHR42804:SF1">
    <property type="entry name" value="ALDEHYDE DEHYDROGENASE-RELATED"/>
    <property type="match status" value="1"/>
</dbReference>
<accession>A0A9D1NWB4</accession>
<dbReference type="CDD" id="cd07119">
    <property type="entry name" value="ALDH_BADH-GbsA"/>
    <property type="match status" value="1"/>
</dbReference>
<dbReference type="EC" id="1.2.1.3" evidence="3"/>
<dbReference type="Gene3D" id="3.40.309.10">
    <property type="entry name" value="Aldehyde Dehydrogenase, Chain A, domain 2"/>
    <property type="match status" value="1"/>
</dbReference>
<keyword evidence="2 6" id="KW-0560">Oxidoreductase</keyword>